<dbReference type="InterPro" id="IPR042452">
    <property type="entry name" value="ZPR1_Znf1/2"/>
</dbReference>
<dbReference type="PANTHER" id="PTHR10876:SF0">
    <property type="entry name" value="ZINC FINGER PROTEIN ZPR1"/>
    <property type="match status" value="1"/>
</dbReference>
<dbReference type="Proteomes" id="UP000085678">
    <property type="component" value="Unplaced"/>
</dbReference>
<dbReference type="Gene3D" id="2.20.25.420">
    <property type="entry name" value="ZPR1, zinc finger domain"/>
    <property type="match status" value="2"/>
</dbReference>
<accession>A0A1S3KB44</accession>
<feature type="domain" description="Zinc finger ZPR1-type" evidence="8">
    <location>
        <begin position="34"/>
        <end position="190"/>
    </location>
</feature>
<dbReference type="InterPro" id="IPR056180">
    <property type="entry name" value="ZPR1_jr_dom"/>
</dbReference>
<keyword evidence="7" id="KW-0539">Nucleus</keyword>
<dbReference type="SMART" id="SM00709">
    <property type="entry name" value="Zpr1"/>
    <property type="match status" value="2"/>
</dbReference>
<dbReference type="RefSeq" id="XP_013419855.1">
    <property type="nucleotide sequence ID" value="XM_013564401.1"/>
</dbReference>
<protein>
    <submittedName>
        <fullName evidence="10">Zinc finger protein ZPR1</fullName>
    </submittedName>
</protein>
<keyword evidence="5" id="KW-0863">Zinc-finger</keyword>
<dbReference type="Gene3D" id="2.60.120.1040">
    <property type="entry name" value="ZPR1, A/B domain"/>
    <property type="match status" value="2"/>
</dbReference>
<dbReference type="InterPro" id="IPR042451">
    <property type="entry name" value="ZPR1_A/B_dom"/>
</dbReference>
<dbReference type="PANTHER" id="PTHR10876">
    <property type="entry name" value="ZINC FINGER PROTEIN ZPR1"/>
    <property type="match status" value="1"/>
</dbReference>
<dbReference type="FunCoup" id="A0A1S3KB44">
    <property type="interactions" value="3082"/>
</dbReference>
<dbReference type="STRING" id="7574.A0A1S3KB44"/>
<dbReference type="GeneID" id="106180421"/>
<dbReference type="FunFam" id="2.20.25.420:FF:000002">
    <property type="entry name" value="Zinc finger protein ZPR1"/>
    <property type="match status" value="1"/>
</dbReference>
<dbReference type="InterPro" id="IPR004457">
    <property type="entry name" value="Znf_ZPR1"/>
</dbReference>
<dbReference type="NCBIfam" id="TIGR00310">
    <property type="entry name" value="ZPR1_znf"/>
    <property type="match status" value="2"/>
</dbReference>
<evidence type="ECO:0000256" key="7">
    <source>
        <dbReference type="ARBA" id="ARBA00023242"/>
    </source>
</evidence>
<dbReference type="FunFam" id="2.20.25.420:FF:000001">
    <property type="entry name" value="Zinc finger protein ZPR1"/>
    <property type="match status" value="1"/>
</dbReference>
<dbReference type="KEGG" id="lak:106180421"/>
<keyword evidence="3" id="KW-0479">Metal-binding</keyword>
<keyword evidence="4" id="KW-0677">Repeat</keyword>
<evidence type="ECO:0000313" key="9">
    <source>
        <dbReference type="Proteomes" id="UP000085678"/>
    </source>
</evidence>
<reference evidence="10" key="1">
    <citation type="submission" date="2025-08" db="UniProtKB">
        <authorList>
            <consortium name="RefSeq"/>
        </authorList>
    </citation>
    <scope>IDENTIFICATION</scope>
    <source>
        <tissue evidence="10">Gonads</tissue>
    </source>
</reference>
<evidence type="ECO:0000256" key="1">
    <source>
        <dbReference type="ARBA" id="ARBA00004123"/>
    </source>
</evidence>
<dbReference type="InterPro" id="IPR040141">
    <property type="entry name" value="ZPR1"/>
</dbReference>
<evidence type="ECO:0000256" key="3">
    <source>
        <dbReference type="ARBA" id="ARBA00022723"/>
    </source>
</evidence>
<gene>
    <name evidence="10" type="primary">LOC106180421</name>
</gene>
<comment type="similarity">
    <text evidence="2">Belongs to the ZPR1 family.</text>
</comment>
<dbReference type="InParanoid" id="A0A1S3KB44"/>
<keyword evidence="6" id="KW-0862">Zinc</keyword>
<feature type="domain" description="Zinc finger ZPR1-type" evidence="8">
    <location>
        <begin position="248"/>
        <end position="409"/>
    </location>
</feature>
<name>A0A1S3KB44_LINAN</name>
<proteinExistence type="inferred from homology"/>
<dbReference type="FunFam" id="2.60.120.1040:FF:000003">
    <property type="entry name" value="Zinc finger protein zpr1"/>
    <property type="match status" value="1"/>
</dbReference>
<keyword evidence="9" id="KW-1185">Reference proteome</keyword>
<dbReference type="Pfam" id="PF22794">
    <property type="entry name" value="jr-ZPR1"/>
    <property type="match status" value="2"/>
</dbReference>
<dbReference type="Pfam" id="PF03367">
    <property type="entry name" value="Zn_ribbon_ZPR1"/>
    <property type="match status" value="2"/>
</dbReference>
<dbReference type="GO" id="GO:0008270">
    <property type="term" value="F:zinc ion binding"/>
    <property type="evidence" value="ECO:0007669"/>
    <property type="project" value="UniProtKB-KW"/>
</dbReference>
<dbReference type="GO" id="GO:0005634">
    <property type="term" value="C:nucleus"/>
    <property type="evidence" value="ECO:0007669"/>
    <property type="project" value="UniProtKB-SubCell"/>
</dbReference>
<comment type="subcellular location">
    <subcellularLocation>
        <location evidence="1">Nucleus</location>
    </subcellularLocation>
</comment>
<organism evidence="9 10">
    <name type="scientific">Lingula anatina</name>
    <name type="common">Brachiopod</name>
    <name type="synonym">Lingula unguis</name>
    <dbReference type="NCBI Taxonomy" id="7574"/>
    <lineage>
        <taxon>Eukaryota</taxon>
        <taxon>Metazoa</taxon>
        <taxon>Spiralia</taxon>
        <taxon>Lophotrochozoa</taxon>
        <taxon>Brachiopoda</taxon>
        <taxon>Linguliformea</taxon>
        <taxon>Lingulata</taxon>
        <taxon>Lingulida</taxon>
        <taxon>Linguloidea</taxon>
        <taxon>Lingulidae</taxon>
        <taxon>Lingula</taxon>
    </lineage>
</organism>
<dbReference type="FunFam" id="2.60.120.1040:FF:000001">
    <property type="entry name" value="Zinc finger protein ZPR1"/>
    <property type="match status" value="1"/>
</dbReference>
<evidence type="ECO:0000313" key="10">
    <source>
        <dbReference type="RefSeq" id="XP_013419855.1"/>
    </source>
</evidence>
<evidence type="ECO:0000259" key="8">
    <source>
        <dbReference type="SMART" id="SM00709"/>
    </source>
</evidence>
<dbReference type="AlphaFoldDB" id="A0A1S3KB44"/>
<evidence type="ECO:0000256" key="2">
    <source>
        <dbReference type="ARBA" id="ARBA00008354"/>
    </source>
</evidence>
<evidence type="ECO:0000256" key="5">
    <source>
        <dbReference type="ARBA" id="ARBA00022771"/>
    </source>
</evidence>
<dbReference type="OrthoDB" id="308464at2759"/>
<evidence type="ECO:0000256" key="6">
    <source>
        <dbReference type="ARBA" id="ARBA00022833"/>
    </source>
</evidence>
<sequence length="446" mass="49094">MSENTEEQALAEKNGPIFLNINPDDDAPFHEIESLCLNCHEQGTTRLMLTKIPFFKDVIVSSFSCDQCGHQDSEIQSAGPIQERGVILKLTVAAKQDLNRQVVLSNTATMSIPSLEFEAPPNKGLLTTVEGVITRAVDGLQQNQPVRKAIDPDTAAKIDEFITKFEKLKDLEKPFIFLVNDPSGNSYIENPSALKADPGLTVTKYTRNLEQNKLLGILPDDATENIEPEAEEAAVEANLKDEVLQFRSNCPNCNSPCDTNMKLVDIPNFKQVVIMATVCDVCGAKDNEVKGGAGIEPKGIKISLHLTDPSDLSRDLLKSDTCGLEIPELELTLEHGTLGGKFTTVEGILTDIKGQLGEENPFISGDSSQSDTRNKVQEFCARLEEIISGKRLGVHIILDDPAGNSYIQNVYAPEPDPEMTVEHYDRNYDQNEILGLNDMQTENYES</sequence>
<evidence type="ECO:0000256" key="4">
    <source>
        <dbReference type="ARBA" id="ARBA00022737"/>
    </source>
</evidence>